<dbReference type="InterPro" id="IPR048395">
    <property type="entry name" value="Glyco_hydro_31_C"/>
</dbReference>
<dbReference type="PANTHER" id="PTHR43863">
    <property type="entry name" value="HYDROLASE, PUTATIVE (AFU_ORTHOLOGUE AFUA_1G03140)-RELATED"/>
    <property type="match status" value="1"/>
</dbReference>
<dbReference type="SUPFAM" id="SSF51011">
    <property type="entry name" value="Glycosyl hydrolase domain"/>
    <property type="match status" value="1"/>
</dbReference>
<dbReference type="Proteomes" id="UP000023152">
    <property type="component" value="Unassembled WGS sequence"/>
</dbReference>
<evidence type="ECO:0000313" key="3">
    <source>
        <dbReference type="Proteomes" id="UP000023152"/>
    </source>
</evidence>
<gene>
    <name evidence="2" type="ORF">RFI_11515</name>
</gene>
<sequence length="351" mass="40443">MRSIKLKKKKKGPIHGKISILKDRHYNNEQSYCHIDDAYINGQEYYIGHNILVSPITNTSGGSFNLTQWTLWLPPGEWYEEHSGIYYSGDQYLTRWFDLSEIPIYVRSGAILVKQPFEASLTLGRAGLAYYSHLRFEIYPTQASVQSGSTQVYEDDGFTNDYLDTTDTNSHAFTYFDYTFNSSHFRAQIETIGDYPYLPSQRQYSVLIRNVFPPTAVRCGNQQMSYIYNWFDGGDSFDGWYFDGIKMAVVVNCPDVTTNKDKRNERQNISQLFVEKHFRRTKYPIWLCSSNLTDCAEMGFHLGNVATDLTTFGNLVSNFNTLFTAAVSQVENLQGVDYNRDRYAINLLQTV</sequence>
<keyword evidence="3" id="KW-1185">Reference proteome</keyword>
<organism evidence="2 3">
    <name type="scientific">Reticulomyxa filosa</name>
    <dbReference type="NCBI Taxonomy" id="46433"/>
    <lineage>
        <taxon>Eukaryota</taxon>
        <taxon>Sar</taxon>
        <taxon>Rhizaria</taxon>
        <taxon>Retaria</taxon>
        <taxon>Foraminifera</taxon>
        <taxon>Monothalamids</taxon>
        <taxon>Reticulomyxidae</taxon>
        <taxon>Reticulomyxa</taxon>
    </lineage>
</organism>
<protein>
    <recommendedName>
        <fullName evidence="1">Glycosyl hydrolase family 31 C-terminal domain-containing protein</fullName>
    </recommendedName>
</protein>
<dbReference type="InterPro" id="IPR013780">
    <property type="entry name" value="Glyco_hydro_b"/>
</dbReference>
<name>X6NHY4_RETFI</name>
<comment type="caution">
    <text evidence="2">The sequence shown here is derived from an EMBL/GenBank/DDBJ whole genome shotgun (WGS) entry which is preliminary data.</text>
</comment>
<dbReference type="PANTHER" id="PTHR43863:SF2">
    <property type="entry name" value="MALTASE-GLUCOAMYLASE"/>
    <property type="match status" value="1"/>
</dbReference>
<evidence type="ECO:0000313" key="2">
    <source>
        <dbReference type="EMBL" id="ETO25621.1"/>
    </source>
</evidence>
<accession>X6NHY4</accession>
<proteinExistence type="predicted"/>
<reference evidence="2 3" key="1">
    <citation type="journal article" date="2013" name="Curr. Biol.">
        <title>The Genome of the Foraminiferan Reticulomyxa filosa.</title>
        <authorList>
            <person name="Glockner G."/>
            <person name="Hulsmann N."/>
            <person name="Schleicher M."/>
            <person name="Noegel A.A."/>
            <person name="Eichinger L."/>
            <person name="Gallinger C."/>
            <person name="Pawlowski J."/>
            <person name="Sierra R."/>
            <person name="Euteneuer U."/>
            <person name="Pillet L."/>
            <person name="Moustafa A."/>
            <person name="Platzer M."/>
            <person name="Groth M."/>
            <person name="Szafranski K."/>
            <person name="Schliwa M."/>
        </authorList>
    </citation>
    <scope>NUCLEOTIDE SEQUENCE [LARGE SCALE GENOMIC DNA]</scope>
</reference>
<dbReference type="EMBL" id="ASPP01008390">
    <property type="protein sequence ID" value="ETO25621.1"/>
    <property type="molecule type" value="Genomic_DNA"/>
</dbReference>
<dbReference type="Gene3D" id="2.60.40.1180">
    <property type="entry name" value="Golgi alpha-mannosidase II"/>
    <property type="match status" value="2"/>
</dbReference>
<dbReference type="InterPro" id="IPR051816">
    <property type="entry name" value="Glycosyl_Hydrolase_31"/>
</dbReference>
<dbReference type="Pfam" id="PF21365">
    <property type="entry name" value="Glyco_hydro_31_3rd"/>
    <property type="match status" value="1"/>
</dbReference>
<dbReference type="AlphaFoldDB" id="X6NHY4"/>
<evidence type="ECO:0000259" key="1">
    <source>
        <dbReference type="Pfam" id="PF21365"/>
    </source>
</evidence>
<feature type="domain" description="Glycosyl hydrolase family 31 C-terminal" evidence="1">
    <location>
        <begin position="38"/>
        <end position="112"/>
    </location>
</feature>